<dbReference type="InterPro" id="IPR038765">
    <property type="entry name" value="Papain-like_cys_pep_sf"/>
</dbReference>
<dbReference type="Gene3D" id="2.60.40.1120">
    <property type="entry name" value="Carboxypeptidase-like, regulatory domain"/>
    <property type="match status" value="1"/>
</dbReference>
<evidence type="ECO:0000259" key="1">
    <source>
        <dbReference type="SMART" id="SM00460"/>
    </source>
</evidence>
<proteinExistence type="predicted"/>
<keyword evidence="3" id="KW-1185">Reference proteome</keyword>
<evidence type="ECO:0000313" key="3">
    <source>
        <dbReference type="Proteomes" id="UP000004295"/>
    </source>
</evidence>
<organism evidence="2 3">
    <name type="scientific">Porphyromonas endodontalis (strain ATCC 35406 / DSM 24491 / JCM 8526 / CCUG 16442 / BCRC 14492 / NCTC 13058 / HG 370)</name>
    <name type="common">Bacteroides endodontalis</name>
    <dbReference type="NCBI Taxonomy" id="553175"/>
    <lineage>
        <taxon>Bacteria</taxon>
        <taxon>Pseudomonadati</taxon>
        <taxon>Bacteroidota</taxon>
        <taxon>Bacteroidia</taxon>
        <taxon>Bacteroidales</taxon>
        <taxon>Porphyromonadaceae</taxon>
        <taxon>Porphyromonas</taxon>
    </lineage>
</organism>
<protein>
    <submittedName>
        <fullName evidence="2">Transglutaminase-like protein</fullName>
    </submittedName>
</protein>
<dbReference type="SUPFAM" id="SSF54001">
    <property type="entry name" value="Cysteine proteinases"/>
    <property type="match status" value="1"/>
</dbReference>
<feature type="domain" description="Transglutaminase-like" evidence="1">
    <location>
        <begin position="146"/>
        <end position="205"/>
    </location>
</feature>
<dbReference type="InterPro" id="IPR002931">
    <property type="entry name" value="Transglutaminase-like"/>
</dbReference>
<dbReference type="eggNOG" id="COG1305">
    <property type="taxonomic scope" value="Bacteria"/>
</dbReference>
<dbReference type="Gene3D" id="3.10.620.30">
    <property type="match status" value="1"/>
</dbReference>
<name>C3JD13_POREA</name>
<evidence type="ECO:0000313" key="2">
    <source>
        <dbReference type="EMBL" id="EEN81956.1"/>
    </source>
</evidence>
<accession>C3JD13</accession>
<dbReference type="EMBL" id="ACNN01000036">
    <property type="protein sequence ID" value="EEN81956.1"/>
    <property type="molecule type" value="Genomic_DNA"/>
</dbReference>
<dbReference type="Pfam" id="PF01841">
    <property type="entry name" value="Transglut_core"/>
    <property type="match status" value="1"/>
</dbReference>
<dbReference type="Proteomes" id="UP000004295">
    <property type="component" value="Unassembled WGS sequence"/>
</dbReference>
<dbReference type="PANTHER" id="PTHR35532:SF5">
    <property type="entry name" value="CARBOHYDRATE-BINDING DOMAIN-CONTAINING PROTEIN"/>
    <property type="match status" value="1"/>
</dbReference>
<dbReference type="PANTHER" id="PTHR35532">
    <property type="entry name" value="SIMILAR TO POLYHYDROXYALKANOATE DEPOLYMERASE"/>
    <property type="match status" value="1"/>
</dbReference>
<sequence>MRRRVQEDFDSARTQNGGDLYEAILRDDLTTEEREGLQFLYAYMPFSDVADYSVDFHLANVRTALQARKEMPWGKRIPDREFLHFVLPPRVNNEPLDSSRAIFYNELRDRIVGLSMHDAVLEINHWCRQKVTYAPSDGRTHSPLETVYNALGRCGEQSTFAVAALRAMGIPARQVYTPRWAHTDDNHAWVEVWVDGEWHFLGGSEPAANLDIAWFNGAASRAMFVHAKVFGRYEGNEEIISTERNTTTINCTAHYTPTHKAEVVVKNADGSPSEGALVHFCVYNYAEFYPVATLRTNGSGYAGISTGHGDLFVWAEDEKRQEQAFDILPADLSKPAILRLTPEGNLPDSLEFKLTPPHENAIPVRATEEEMASCDKRIAMDDSIRHAYEATFATPTSANEAAKKWALDPAAVGYLFTTARANARNLYKFLDAQPSERRKLAFDFLHVLSEKDWTDIPLPLLEKLFAQVPTGATQEELLYQYSPRVAYEPLRDWRTVAEEQPFVGALVEDELWLANTLQILADCQRDGGYPSPLSLGSLLKYKRGDKRSMEIALVQLARTRGLFSRYNATLRVVEISFDRGKTWQAYPLDTPPADQPKGEVAFLSQTDKANSIVPKYYSHFSLAHLKGTALPQTLYFDEDGPLEVSALFAKPMPLAIGRYYLIAGTRMASGAVKVRMQRFQIERDSTTTLSLTLPQDANELSVLGSINVEQPYCTLQGEPTKEEKTATQSLISTTGRGFFVLALLEPGTEPTNHVLKDLERVEEKLNIWGRPFVFLFPSSAAAKSFKASEFPRLPKASHYGVDQDGTIRQMIYKATNRERGSLPLVVIADSFGRVVFIHEGYTIGIGDQIVATLPKLE</sequence>
<gene>
    <name evidence="2" type="ORF">POREN0001_0700</name>
</gene>
<reference evidence="2 3" key="1">
    <citation type="submission" date="2009-04" db="EMBL/GenBank/DDBJ databases">
        <authorList>
            <person name="Sebastian Y."/>
            <person name="Madupu R."/>
            <person name="Durkin A.S."/>
            <person name="Torralba M."/>
            <person name="Methe B."/>
            <person name="Sutton G.G."/>
            <person name="Strausberg R.L."/>
            <person name="Nelson K.E."/>
        </authorList>
    </citation>
    <scope>NUCLEOTIDE SEQUENCE [LARGE SCALE GENOMIC DNA]</scope>
    <source>
        <strain evidence="3">ATCC 35406 / BCRC 14492 / JCM 8526 / NCTC 13058 / HG 370</strain>
    </source>
</reference>
<dbReference type="STRING" id="553175.POREN0001_0700"/>
<dbReference type="AlphaFoldDB" id="C3JD13"/>
<comment type="caution">
    <text evidence="2">The sequence shown here is derived from an EMBL/GenBank/DDBJ whole genome shotgun (WGS) entry which is preliminary data.</text>
</comment>
<dbReference type="SMART" id="SM00460">
    <property type="entry name" value="TGc"/>
    <property type="match status" value="1"/>
</dbReference>